<evidence type="ECO:0000313" key="2">
    <source>
        <dbReference type="Proteomes" id="UP000790787"/>
    </source>
</evidence>
<reference evidence="2" key="1">
    <citation type="journal article" date="2014" name="Nat. Commun.">
        <title>The tobacco genome sequence and its comparison with those of tomato and potato.</title>
        <authorList>
            <person name="Sierro N."/>
            <person name="Battey J.N."/>
            <person name="Ouadi S."/>
            <person name="Bakaher N."/>
            <person name="Bovet L."/>
            <person name="Willig A."/>
            <person name="Goepfert S."/>
            <person name="Peitsch M.C."/>
            <person name="Ivanov N.V."/>
        </authorList>
    </citation>
    <scope>NUCLEOTIDE SEQUENCE [LARGE SCALE GENOMIC DNA]</scope>
</reference>
<dbReference type="STRING" id="4097.A0A1S3ZEJ5"/>
<dbReference type="KEGG" id="nta:107785894"/>
<sequence length="297" mass="34095">MGCFLGCFGFTTKKQKRIKPCNKFQVHQKYVQLNSDKANAADSVNSELRDKPKESSKPKVKKKVSFNLNVKAYERIQDDDNNTTYFSDEEEKTQCEYNEQETAKSSMSMYPSSYRYYNCNDEEEDEITLEESDIDDLDEEDYGISDDDDDDNEDGDDETEDKFENDKRLNKDETNEVGKDHRNLYGNSVLLPVENLTQWKAVKAKGAQQVKHQKENINKSDGKQEIPLLKKPVINCADLNPKENSKPKTRGHEIPVDASLSNWLVSQGAASVNRSAVYYIEDRAKDHQVVIDEFNTI</sequence>
<accession>A0A1S3ZEJ5</accession>
<dbReference type="PANTHER" id="PTHR33318:SF16">
    <property type="entry name" value="FK506-BINDING NUCLEAR-LIKE PROTEIN"/>
    <property type="match status" value="1"/>
</dbReference>
<feature type="region of interest" description="Disordered" evidence="1">
    <location>
        <begin position="125"/>
        <end position="180"/>
    </location>
</feature>
<proteinExistence type="predicted"/>
<organism evidence="2 3">
    <name type="scientific">Nicotiana tabacum</name>
    <name type="common">Common tobacco</name>
    <dbReference type="NCBI Taxonomy" id="4097"/>
    <lineage>
        <taxon>Eukaryota</taxon>
        <taxon>Viridiplantae</taxon>
        <taxon>Streptophyta</taxon>
        <taxon>Embryophyta</taxon>
        <taxon>Tracheophyta</taxon>
        <taxon>Spermatophyta</taxon>
        <taxon>Magnoliopsida</taxon>
        <taxon>eudicotyledons</taxon>
        <taxon>Gunneridae</taxon>
        <taxon>Pentapetalae</taxon>
        <taxon>asterids</taxon>
        <taxon>lamiids</taxon>
        <taxon>Solanales</taxon>
        <taxon>Solanaceae</taxon>
        <taxon>Nicotianoideae</taxon>
        <taxon>Nicotianeae</taxon>
        <taxon>Nicotiana</taxon>
    </lineage>
</organism>
<dbReference type="PANTHER" id="PTHR33318">
    <property type="entry name" value="ASPARTYL/GLUTAMYL-TRNA(ASN/GLN) AMIDOTRANSFERASE SUBUNIT"/>
    <property type="match status" value="1"/>
</dbReference>
<dbReference type="InterPro" id="IPR039300">
    <property type="entry name" value="JASON"/>
</dbReference>
<feature type="compositionally biased region" description="Acidic residues" evidence="1">
    <location>
        <begin position="79"/>
        <end position="91"/>
    </location>
</feature>
<feature type="region of interest" description="Disordered" evidence="1">
    <location>
        <begin position="37"/>
        <end position="60"/>
    </location>
</feature>
<gene>
    <name evidence="3" type="primary">LOC107785894</name>
</gene>
<evidence type="ECO:0000256" key="1">
    <source>
        <dbReference type="SAM" id="MobiDB-lite"/>
    </source>
</evidence>
<evidence type="ECO:0000313" key="3">
    <source>
        <dbReference type="RefSeq" id="XP_016462774.1"/>
    </source>
</evidence>
<name>A0A1S3ZEJ5_TOBAC</name>
<feature type="compositionally biased region" description="Acidic residues" evidence="1">
    <location>
        <begin position="125"/>
        <end position="161"/>
    </location>
</feature>
<reference evidence="3" key="2">
    <citation type="submission" date="2025-08" db="UniProtKB">
        <authorList>
            <consortium name="RefSeq"/>
        </authorList>
    </citation>
    <scope>IDENTIFICATION</scope>
    <source>
        <tissue evidence="3">Leaf</tissue>
    </source>
</reference>
<dbReference type="Proteomes" id="UP000790787">
    <property type="component" value="Chromosome 7"/>
</dbReference>
<feature type="compositionally biased region" description="Polar residues" evidence="1">
    <location>
        <begin position="37"/>
        <end position="46"/>
    </location>
</feature>
<feature type="region of interest" description="Disordered" evidence="1">
    <location>
        <begin position="77"/>
        <end position="106"/>
    </location>
</feature>
<dbReference type="RefSeq" id="XP_016462774.1">
    <property type="nucleotide sequence ID" value="XM_016607288.2"/>
</dbReference>
<dbReference type="PaxDb" id="4097-A0A1S3ZEJ5"/>
<dbReference type="GeneID" id="107785894"/>
<dbReference type="OMA" id="ACFGFSK"/>
<dbReference type="RefSeq" id="XP_016462774.1">
    <property type="nucleotide sequence ID" value="XM_016607288.1"/>
</dbReference>
<dbReference type="GO" id="GO:0007142">
    <property type="term" value="P:male meiosis II"/>
    <property type="evidence" value="ECO:0007669"/>
    <property type="project" value="InterPro"/>
</dbReference>
<dbReference type="OrthoDB" id="1925835at2759"/>
<dbReference type="AlphaFoldDB" id="A0A1S3ZEJ5"/>
<protein>
    <submittedName>
        <fullName evidence="3">Histone H2A.Z-specific chaperone CHZ1-like</fullName>
    </submittedName>
    <submittedName>
        <fullName evidence="3">Uncharacterized protein LOC107785894</fullName>
    </submittedName>
</protein>
<keyword evidence="2" id="KW-1185">Reference proteome</keyword>
<feature type="compositionally biased region" description="Basic and acidic residues" evidence="1">
    <location>
        <begin position="47"/>
        <end position="57"/>
    </location>
</feature>
<feature type="compositionally biased region" description="Basic and acidic residues" evidence="1">
    <location>
        <begin position="162"/>
        <end position="180"/>
    </location>
</feature>